<dbReference type="AlphaFoldDB" id="A0A8S3XLD0"/>
<dbReference type="PANTHER" id="PTHR44229">
    <property type="entry name" value="15-HYDROXYPROSTAGLANDIN DEHYDROGENASE [NAD(+)]"/>
    <property type="match status" value="1"/>
</dbReference>
<dbReference type="Pfam" id="PF00106">
    <property type="entry name" value="adh_short"/>
    <property type="match status" value="1"/>
</dbReference>
<evidence type="ECO:0000256" key="1">
    <source>
        <dbReference type="ARBA" id="ARBA00006484"/>
    </source>
</evidence>
<evidence type="ECO:0000313" key="3">
    <source>
        <dbReference type="EMBL" id="CAG5032338.1"/>
    </source>
</evidence>
<sequence length="250" mass="27886">MAKNLRNKTIVITGGATGLGYAIADKFLNKEAKVVILLDIDEEKVAEAVKTLVTKYGDKRAVFYTCDITKDLDAVYEKIISNFKTIDVLVNNAGILNDFNVRKTMEINVIALLDWSFKFWEHMRTDKSGKGGTIINLSSIYGFQFDQYMPVYQASKSAVMAFTKSLGHSYNFARFGVRVIAICPGFTKTSLVIDMKTRVPEVQEDFLKFTEQQLWQEADSVGEAAVDVFETAESGTAWMIVGAKPISQVV</sequence>
<comment type="similarity">
    <text evidence="1">Belongs to the short-chain dehydrogenases/reductases (SDR) family.</text>
</comment>
<comment type="caution">
    <text evidence="3">The sequence shown here is derived from an EMBL/GenBank/DDBJ whole genome shotgun (WGS) entry which is preliminary data.</text>
</comment>
<dbReference type="GO" id="GO:0005737">
    <property type="term" value="C:cytoplasm"/>
    <property type="evidence" value="ECO:0007669"/>
    <property type="project" value="TreeGrafter"/>
</dbReference>
<reference evidence="3" key="1">
    <citation type="submission" date="2021-04" db="EMBL/GenBank/DDBJ databases">
        <authorList>
            <person name="Tunstrom K."/>
        </authorList>
    </citation>
    <scope>NUCLEOTIDE SEQUENCE</scope>
</reference>
<gene>
    <name evidence="3" type="ORF">PAPOLLO_LOCUS19876</name>
</gene>
<dbReference type="InterPro" id="IPR002347">
    <property type="entry name" value="SDR_fam"/>
</dbReference>
<protein>
    <submittedName>
        <fullName evidence="3">(apollo) hypothetical protein</fullName>
    </submittedName>
</protein>
<accession>A0A8S3XLD0</accession>
<dbReference type="EMBL" id="CAJQZP010001228">
    <property type="protein sequence ID" value="CAG5032338.1"/>
    <property type="molecule type" value="Genomic_DNA"/>
</dbReference>
<evidence type="ECO:0000256" key="2">
    <source>
        <dbReference type="ARBA" id="ARBA00023002"/>
    </source>
</evidence>
<dbReference type="GO" id="GO:0016616">
    <property type="term" value="F:oxidoreductase activity, acting on the CH-OH group of donors, NAD or NADP as acceptor"/>
    <property type="evidence" value="ECO:0007669"/>
    <property type="project" value="TreeGrafter"/>
</dbReference>
<keyword evidence="2" id="KW-0560">Oxidoreductase</keyword>
<proteinExistence type="inferred from homology"/>
<dbReference type="Proteomes" id="UP000691718">
    <property type="component" value="Unassembled WGS sequence"/>
</dbReference>
<organism evidence="3 4">
    <name type="scientific">Parnassius apollo</name>
    <name type="common">Apollo butterfly</name>
    <name type="synonym">Papilio apollo</name>
    <dbReference type="NCBI Taxonomy" id="110799"/>
    <lineage>
        <taxon>Eukaryota</taxon>
        <taxon>Metazoa</taxon>
        <taxon>Ecdysozoa</taxon>
        <taxon>Arthropoda</taxon>
        <taxon>Hexapoda</taxon>
        <taxon>Insecta</taxon>
        <taxon>Pterygota</taxon>
        <taxon>Neoptera</taxon>
        <taxon>Endopterygota</taxon>
        <taxon>Lepidoptera</taxon>
        <taxon>Glossata</taxon>
        <taxon>Ditrysia</taxon>
        <taxon>Papilionoidea</taxon>
        <taxon>Papilionidae</taxon>
        <taxon>Parnassiinae</taxon>
        <taxon>Parnassini</taxon>
        <taxon>Parnassius</taxon>
        <taxon>Parnassius</taxon>
    </lineage>
</organism>
<dbReference type="OrthoDB" id="37659at2759"/>
<dbReference type="PANTHER" id="PTHR44229:SF8">
    <property type="entry name" value="ALCOHOL DEHYDROGENASE-RELATED"/>
    <property type="match status" value="1"/>
</dbReference>
<keyword evidence="4" id="KW-1185">Reference proteome</keyword>
<name>A0A8S3XLD0_PARAO</name>
<evidence type="ECO:0000313" key="4">
    <source>
        <dbReference type="Proteomes" id="UP000691718"/>
    </source>
</evidence>